<feature type="region of interest" description="Disordered" evidence="1">
    <location>
        <begin position="329"/>
        <end position="376"/>
    </location>
</feature>
<evidence type="ECO:0000313" key="3">
    <source>
        <dbReference type="Proteomes" id="UP001383192"/>
    </source>
</evidence>
<comment type="caution">
    <text evidence="2">The sequence shown here is derived from an EMBL/GenBank/DDBJ whole genome shotgun (WGS) entry which is preliminary data.</text>
</comment>
<name>A0AAW0DNZ9_9AGAR</name>
<feature type="region of interest" description="Disordered" evidence="1">
    <location>
        <begin position="56"/>
        <end position="152"/>
    </location>
</feature>
<accession>A0AAW0DNZ9</accession>
<dbReference type="Proteomes" id="UP001383192">
    <property type="component" value="Unassembled WGS sequence"/>
</dbReference>
<evidence type="ECO:0008006" key="4">
    <source>
        <dbReference type="Google" id="ProtNLM"/>
    </source>
</evidence>
<feature type="compositionally biased region" description="Acidic residues" evidence="1">
    <location>
        <begin position="367"/>
        <end position="376"/>
    </location>
</feature>
<feature type="compositionally biased region" description="Basic and acidic residues" evidence="1">
    <location>
        <begin position="208"/>
        <end position="221"/>
    </location>
</feature>
<protein>
    <recommendedName>
        <fullName evidence="4">Zn(2)-C6 fungal-type domain-containing protein</fullName>
    </recommendedName>
</protein>
<evidence type="ECO:0000256" key="1">
    <source>
        <dbReference type="SAM" id="MobiDB-lite"/>
    </source>
</evidence>
<dbReference type="EMBL" id="JAYKXP010000009">
    <property type="protein sequence ID" value="KAK7054412.1"/>
    <property type="molecule type" value="Genomic_DNA"/>
</dbReference>
<proteinExistence type="predicted"/>
<evidence type="ECO:0000313" key="2">
    <source>
        <dbReference type="EMBL" id="KAK7054412.1"/>
    </source>
</evidence>
<feature type="compositionally biased region" description="Basic and acidic residues" evidence="1">
    <location>
        <begin position="56"/>
        <end position="102"/>
    </location>
</feature>
<feature type="compositionally biased region" description="Low complexity" evidence="1">
    <location>
        <begin position="106"/>
        <end position="117"/>
    </location>
</feature>
<keyword evidence="3" id="KW-1185">Reference proteome</keyword>
<reference evidence="2 3" key="1">
    <citation type="submission" date="2024-01" db="EMBL/GenBank/DDBJ databases">
        <title>A draft genome for a cacao thread blight-causing isolate of Paramarasmius palmivorus.</title>
        <authorList>
            <person name="Baruah I.K."/>
            <person name="Bukari Y."/>
            <person name="Amoako-Attah I."/>
            <person name="Meinhardt L.W."/>
            <person name="Bailey B.A."/>
            <person name="Cohen S.P."/>
        </authorList>
    </citation>
    <scope>NUCLEOTIDE SEQUENCE [LARGE SCALE GENOMIC DNA]</scope>
    <source>
        <strain evidence="2 3">GH-12</strain>
    </source>
</reference>
<feature type="region of interest" description="Disordered" evidence="1">
    <location>
        <begin position="191"/>
        <end position="229"/>
    </location>
</feature>
<organism evidence="2 3">
    <name type="scientific">Paramarasmius palmivorus</name>
    <dbReference type="NCBI Taxonomy" id="297713"/>
    <lineage>
        <taxon>Eukaryota</taxon>
        <taxon>Fungi</taxon>
        <taxon>Dikarya</taxon>
        <taxon>Basidiomycota</taxon>
        <taxon>Agaricomycotina</taxon>
        <taxon>Agaricomycetes</taxon>
        <taxon>Agaricomycetidae</taxon>
        <taxon>Agaricales</taxon>
        <taxon>Marasmiineae</taxon>
        <taxon>Marasmiaceae</taxon>
        <taxon>Paramarasmius</taxon>
    </lineage>
</organism>
<sequence>MVFERIPTPDFAKELPEISEDEVWKDGEPTTLEQLQLRNTIRKKNLEKEERRELRSLEINQKKSEHRRMENIRMAEEKKRAETARKEREERAAQRETRKKNLEQQAATKAASKSAPRAAEDGGDVEVVEPPQKKKRLTKTKPQEFVVPEEQEMQLLDHGHLLRLPEGSKSIEKLKKLDAYTPEQRVIYKEGHTDGLAEAQTTTKKRQNRQEKGKGKEKEPPSSEVYNPPCEHCAKTNKPCNKASSKSHACYQCNTSKIKCSLVYGEVEAIARLTDSIDRLAERIQQADDSLSDKFDRFYAWLQNAVDTFGVRDDETVSLLTRLLESRTTDIDGKAGEDGSSDGTDGENKDPEDDDNENSNDGSANGEDNDDDADAE</sequence>
<gene>
    <name evidence="2" type="ORF">VNI00_003610</name>
</gene>
<dbReference type="AlphaFoldDB" id="A0AAW0DNZ9"/>